<accession>A0AAE1RYQ5</accession>
<organism evidence="1 2">
    <name type="scientific">Anisodus tanguticus</name>
    <dbReference type="NCBI Taxonomy" id="243964"/>
    <lineage>
        <taxon>Eukaryota</taxon>
        <taxon>Viridiplantae</taxon>
        <taxon>Streptophyta</taxon>
        <taxon>Embryophyta</taxon>
        <taxon>Tracheophyta</taxon>
        <taxon>Spermatophyta</taxon>
        <taxon>Magnoliopsida</taxon>
        <taxon>eudicotyledons</taxon>
        <taxon>Gunneridae</taxon>
        <taxon>Pentapetalae</taxon>
        <taxon>asterids</taxon>
        <taxon>lamiids</taxon>
        <taxon>Solanales</taxon>
        <taxon>Solanaceae</taxon>
        <taxon>Solanoideae</taxon>
        <taxon>Hyoscyameae</taxon>
        <taxon>Anisodus</taxon>
    </lineage>
</organism>
<gene>
    <name evidence="1" type="ORF">RND71_019238</name>
</gene>
<reference evidence="1" key="1">
    <citation type="submission" date="2023-12" db="EMBL/GenBank/DDBJ databases">
        <title>Genome assembly of Anisodus tanguticus.</title>
        <authorList>
            <person name="Wang Y.-J."/>
        </authorList>
    </citation>
    <scope>NUCLEOTIDE SEQUENCE</scope>
    <source>
        <strain evidence="1">KB-2021</strain>
        <tissue evidence="1">Leaf</tissue>
    </source>
</reference>
<keyword evidence="2" id="KW-1185">Reference proteome</keyword>
<dbReference type="EMBL" id="JAVYJV010000010">
    <property type="protein sequence ID" value="KAK4360286.1"/>
    <property type="molecule type" value="Genomic_DNA"/>
</dbReference>
<evidence type="ECO:0000313" key="2">
    <source>
        <dbReference type="Proteomes" id="UP001291623"/>
    </source>
</evidence>
<name>A0AAE1RYQ5_9SOLA</name>
<evidence type="ECO:0000313" key="1">
    <source>
        <dbReference type="EMBL" id="KAK4360286.1"/>
    </source>
</evidence>
<proteinExistence type="predicted"/>
<sequence>MRDFNAINHIKDRLNGSPMIEAYIRDFCEFMQSTGMMELKYIEYTFLQEALQHVLSTIDKR</sequence>
<protein>
    <submittedName>
        <fullName evidence="1">Uncharacterized protein</fullName>
    </submittedName>
</protein>
<dbReference type="Proteomes" id="UP001291623">
    <property type="component" value="Unassembled WGS sequence"/>
</dbReference>
<comment type="caution">
    <text evidence="1">The sequence shown here is derived from an EMBL/GenBank/DDBJ whole genome shotgun (WGS) entry which is preliminary data.</text>
</comment>
<dbReference type="AlphaFoldDB" id="A0AAE1RYQ5"/>